<dbReference type="Proteomes" id="UP000703269">
    <property type="component" value="Unassembled WGS sequence"/>
</dbReference>
<dbReference type="InterPro" id="IPR016181">
    <property type="entry name" value="Acyl_CoA_acyltransferase"/>
</dbReference>
<gene>
    <name evidence="2" type="ORF">PsYK624_051650</name>
</gene>
<evidence type="ECO:0000313" key="3">
    <source>
        <dbReference type="Proteomes" id="UP000703269"/>
    </source>
</evidence>
<evidence type="ECO:0000313" key="2">
    <source>
        <dbReference type="EMBL" id="GJE89073.1"/>
    </source>
</evidence>
<dbReference type="InterPro" id="IPR000182">
    <property type="entry name" value="GNAT_dom"/>
</dbReference>
<accession>A0A9P3G4N3</accession>
<reference evidence="2 3" key="1">
    <citation type="submission" date="2021-08" db="EMBL/GenBank/DDBJ databases">
        <title>Draft Genome Sequence of Phanerochaete sordida strain YK-624.</title>
        <authorList>
            <person name="Mori T."/>
            <person name="Dohra H."/>
            <person name="Suzuki T."/>
            <person name="Kawagishi H."/>
            <person name="Hirai H."/>
        </authorList>
    </citation>
    <scope>NUCLEOTIDE SEQUENCE [LARGE SCALE GENOMIC DNA]</scope>
    <source>
        <strain evidence="2 3">YK-624</strain>
    </source>
</reference>
<dbReference type="PROSITE" id="PS51186">
    <property type="entry name" value="GNAT"/>
    <property type="match status" value="1"/>
</dbReference>
<organism evidence="2 3">
    <name type="scientific">Phanerochaete sordida</name>
    <dbReference type="NCBI Taxonomy" id="48140"/>
    <lineage>
        <taxon>Eukaryota</taxon>
        <taxon>Fungi</taxon>
        <taxon>Dikarya</taxon>
        <taxon>Basidiomycota</taxon>
        <taxon>Agaricomycotina</taxon>
        <taxon>Agaricomycetes</taxon>
        <taxon>Polyporales</taxon>
        <taxon>Phanerochaetaceae</taxon>
        <taxon>Phanerochaete</taxon>
    </lineage>
</organism>
<dbReference type="OrthoDB" id="2523549at2759"/>
<dbReference type="GO" id="GO:0016747">
    <property type="term" value="F:acyltransferase activity, transferring groups other than amino-acyl groups"/>
    <property type="evidence" value="ECO:0007669"/>
    <property type="project" value="InterPro"/>
</dbReference>
<evidence type="ECO:0000259" key="1">
    <source>
        <dbReference type="PROSITE" id="PS51186"/>
    </source>
</evidence>
<dbReference type="AlphaFoldDB" id="A0A9P3G4N3"/>
<sequence>MAEFRVEQVLNPQDFLQEAASLGCDDCGMNFALGPLADSFLQGKKPIDVVRKVYVVYRGDALVLAFVGIASMARFLCTPRAAQLNAQDIPAAMSLLTSALASAEGPEAVDKLSGRRDLVDAFIDAWIAELSTRGIDASGLPPTFPVKSSYASLATLPQPVLLPPGYRIEPATDVDVDTLTALLIAFASDVRMPQAVEIVRPRAVEHIACGEAWMCLSEDGEPAAACVVGRASLRTIAIRSLYVAPAHRRKGLARAFVTSMTRYFLGAEAHGIVALASPSAFEKGVKEEVCICVQDDYVEEIYAKCGFQFAESPEVPWKGEKSWFPLQIRAVKVEQGLGESAGAVLIS</sequence>
<feature type="domain" description="N-acetyltransferase" evidence="1">
    <location>
        <begin position="166"/>
        <end position="331"/>
    </location>
</feature>
<dbReference type="EMBL" id="BPQB01000011">
    <property type="protein sequence ID" value="GJE89073.1"/>
    <property type="molecule type" value="Genomic_DNA"/>
</dbReference>
<dbReference type="Gene3D" id="3.40.630.30">
    <property type="match status" value="1"/>
</dbReference>
<name>A0A9P3G4N3_9APHY</name>
<keyword evidence="3" id="KW-1185">Reference proteome</keyword>
<protein>
    <submittedName>
        <fullName evidence="2">GNAT family N-acetyltransferase</fullName>
    </submittedName>
</protein>
<dbReference type="Pfam" id="PF00583">
    <property type="entry name" value="Acetyltransf_1"/>
    <property type="match status" value="1"/>
</dbReference>
<dbReference type="CDD" id="cd04301">
    <property type="entry name" value="NAT_SF"/>
    <property type="match status" value="1"/>
</dbReference>
<dbReference type="SUPFAM" id="SSF55729">
    <property type="entry name" value="Acyl-CoA N-acyltransferases (Nat)"/>
    <property type="match status" value="1"/>
</dbReference>
<proteinExistence type="predicted"/>
<comment type="caution">
    <text evidence="2">The sequence shown here is derived from an EMBL/GenBank/DDBJ whole genome shotgun (WGS) entry which is preliminary data.</text>
</comment>